<feature type="region of interest" description="Disordered" evidence="2">
    <location>
        <begin position="248"/>
        <end position="368"/>
    </location>
</feature>
<dbReference type="GO" id="GO:0016579">
    <property type="term" value="P:protein deubiquitination"/>
    <property type="evidence" value="ECO:0007669"/>
    <property type="project" value="InterPro"/>
</dbReference>
<evidence type="ECO:0000259" key="3">
    <source>
        <dbReference type="PROSITE" id="PS50206"/>
    </source>
</evidence>
<dbReference type="AlphaFoldDB" id="A0A6A6RTC7"/>
<accession>A0A6A6RTC7</accession>
<feature type="domain" description="USP" evidence="4">
    <location>
        <begin position="679"/>
        <end position="1053"/>
    </location>
</feature>
<dbReference type="PROSITE" id="PS50206">
    <property type="entry name" value="RHODANESE_3"/>
    <property type="match status" value="1"/>
</dbReference>
<dbReference type="CDD" id="cd02674">
    <property type="entry name" value="Peptidase_C19R"/>
    <property type="match status" value="1"/>
</dbReference>
<dbReference type="SUPFAM" id="SSF54001">
    <property type="entry name" value="Cysteine proteinases"/>
    <property type="match status" value="1"/>
</dbReference>
<dbReference type="InterPro" id="IPR001763">
    <property type="entry name" value="Rhodanese-like_dom"/>
</dbReference>
<evidence type="ECO:0000313" key="5">
    <source>
        <dbReference type="EMBL" id="KAF2638640.1"/>
    </source>
</evidence>
<feature type="compositionally biased region" description="Pro residues" evidence="2">
    <location>
        <begin position="627"/>
        <end position="640"/>
    </location>
</feature>
<feature type="domain" description="Rhodanese" evidence="3">
    <location>
        <begin position="386"/>
        <end position="516"/>
    </location>
</feature>
<feature type="compositionally biased region" description="Polar residues" evidence="2">
    <location>
        <begin position="249"/>
        <end position="261"/>
    </location>
</feature>
<dbReference type="Gene3D" id="3.90.70.10">
    <property type="entry name" value="Cysteine proteinases"/>
    <property type="match status" value="1"/>
</dbReference>
<dbReference type="InterPro" id="IPR028889">
    <property type="entry name" value="USP"/>
</dbReference>
<feature type="compositionally biased region" description="Polar residues" evidence="2">
    <location>
        <begin position="354"/>
        <end position="368"/>
    </location>
</feature>
<comment type="similarity">
    <text evidence="1">Belongs to the peptidase C19 family.</text>
</comment>
<name>A0A6A6RTC7_9PLEO</name>
<keyword evidence="6" id="KW-1185">Reference proteome</keyword>
<proteinExistence type="inferred from homology"/>
<dbReference type="EMBL" id="MU006789">
    <property type="protein sequence ID" value="KAF2638640.1"/>
    <property type="molecule type" value="Genomic_DNA"/>
</dbReference>
<dbReference type="PANTHER" id="PTHR21646:SF23">
    <property type="entry name" value="UBIQUITIN CARBOXYL-TERMINAL HYDROLASE USP2"/>
    <property type="match status" value="1"/>
</dbReference>
<organism evidence="5 6">
    <name type="scientific">Massarina eburnea CBS 473.64</name>
    <dbReference type="NCBI Taxonomy" id="1395130"/>
    <lineage>
        <taxon>Eukaryota</taxon>
        <taxon>Fungi</taxon>
        <taxon>Dikarya</taxon>
        <taxon>Ascomycota</taxon>
        <taxon>Pezizomycotina</taxon>
        <taxon>Dothideomycetes</taxon>
        <taxon>Pleosporomycetidae</taxon>
        <taxon>Pleosporales</taxon>
        <taxon>Massarineae</taxon>
        <taxon>Massarinaceae</taxon>
        <taxon>Massarina</taxon>
    </lineage>
</organism>
<gene>
    <name evidence="5" type="ORF">P280DRAFT_520090</name>
</gene>
<feature type="region of interest" description="Disordered" evidence="2">
    <location>
        <begin position="525"/>
        <end position="550"/>
    </location>
</feature>
<feature type="region of interest" description="Disordered" evidence="2">
    <location>
        <begin position="609"/>
        <end position="645"/>
    </location>
</feature>
<dbReference type="PANTHER" id="PTHR21646">
    <property type="entry name" value="UBIQUITIN CARBOXYL-TERMINAL HYDROLASE"/>
    <property type="match status" value="1"/>
</dbReference>
<evidence type="ECO:0000259" key="4">
    <source>
        <dbReference type="PROSITE" id="PS50235"/>
    </source>
</evidence>
<dbReference type="SUPFAM" id="SSF52821">
    <property type="entry name" value="Rhodanese/Cell cycle control phosphatase"/>
    <property type="match status" value="1"/>
</dbReference>
<dbReference type="GO" id="GO:0004843">
    <property type="term" value="F:cysteine-type deubiquitinase activity"/>
    <property type="evidence" value="ECO:0007669"/>
    <property type="project" value="InterPro"/>
</dbReference>
<feature type="compositionally biased region" description="Low complexity" evidence="2">
    <location>
        <begin position="145"/>
        <end position="165"/>
    </location>
</feature>
<evidence type="ECO:0000256" key="2">
    <source>
        <dbReference type="SAM" id="MobiDB-lite"/>
    </source>
</evidence>
<dbReference type="InterPro" id="IPR050185">
    <property type="entry name" value="Ub_carboxyl-term_hydrolase"/>
</dbReference>
<reference evidence="5" key="1">
    <citation type="journal article" date="2020" name="Stud. Mycol.">
        <title>101 Dothideomycetes genomes: a test case for predicting lifestyles and emergence of pathogens.</title>
        <authorList>
            <person name="Haridas S."/>
            <person name="Albert R."/>
            <person name="Binder M."/>
            <person name="Bloem J."/>
            <person name="Labutti K."/>
            <person name="Salamov A."/>
            <person name="Andreopoulos B."/>
            <person name="Baker S."/>
            <person name="Barry K."/>
            <person name="Bills G."/>
            <person name="Bluhm B."/>
            <person name="Cannon C."/>
            <person name="Castanera R."/>
            <person name="Culley D."/>
            <person name="Daum C."/>
            <person name="Ezra D."/>
            <person name="Gonzalez J."/>
            <person name="Henrissat B."/>
            <person name="Kuo A."/>
            <person name="Liang C."/>
            <person name="Lipzen A."/>
            <person name="Lutzoni F."/>
            <person name="Magnuson J."/>
            <person name="Mondo S."/>
            <person name="Nolan M."/>
            <person name="Ohm R."/>
            <person name="Pangilinan J."/>
            <person name="Park H.-J."/>
            <person name="Ramirez L."/>
            <person name="Alfaro M."/>
            <person name="Sun H."/>
            <person name="Tritt A."/>
            <person name="Yoshinaga Y."/>
            <person name="Zwiers L.-H."/>
            <person name="Turgeon B."/>
            <person name="Goodwin S."/>
            <person name="Spatafora J."/>
            <person name="Crous P."/>
            <person name="Grigoriev I."/>
        </authorList>
    </citation>
    <scope>NUCLEOTIDE SEQUENCE</scope>
    <source>
        <strain evidence="5">CBS 473.64</strain>
    </source>
</reference>
<dbReference type="Proteomes" id="UP000799753">
    <property type="component" value="Unassembled WGS sequence"/>
</dbReference>
<feature type="region of interest" description="Disordered" evidence="2">
    <location>
        <begin position="1"/>
        <end position="27"/>
    </location>
</feature>
<evidence type="ECO:0000313" key="6">
    <source>
        <dbReference type="Proteomes" id="UP000799753"/>
    </source>
</evidence>
<dbReference type="Gene3D" id="3.40.250.10">
    <property type="entry name" value="Rhodanese-like domain"/>
    <property type="match status" value="1"/>
</dbReference>
<dbReference type="OrthoDB" id="292964at2759"/>
<protein>
    <submittedName>
        <fullName evidence="5">Cysteine proteinase</fullName>
    </submittedName>
</protein>
<dbReference type="InterPro" id="IPR001394">
    <property type="entry name" value="Peptidase_C19_UCH"/>
</dbReference>
<evidence type="ECO:0000256" key="1">
    <source>
        <dbReference type="ARBA" id="ARBA00009085"/>
    </source>
</evidence>
<feature type="region of interest" description="Disordered" evidence="2">
    <location>
        <begin position="144"/>
        <end position="232"/>
    </location>
</feature>
<feature type="compositionally biased region" description="Low complexity" evidence="2">
    <location>
        <begin position="331"/>
        <end position="344"/>
    </location>
</feature>
<dbReference type="PROSITE" id="PS50235">
    <property type="entry name" value="USP_3"/>
    <property type="match status" value="1"/>
</dbReference>
<dbReference type="InterPro" id="IPR038765">
    <property type="entry name" value="Papain-like_cys_pep_sf"/>
</dbReference>
<dbReference type="InterPro" id="IPR036873">
    <property type="entry name" value="Rhodanese-like_dom_sf"/>
</dbReference>
<dbReference type="Pfam" id="PF00443">
    <property type="entry name" value="UCH"/>
    <property type="match status" value="1"/>
</dbReference>
<sequence length="1059" mass="119164">MNGYHGAEGWRGSEGAANPSGPAPYPPIAEITANADERIHELKQAPIGRILESAKHHFRESKAMLANRSPPAGAYWAYIVAYSLVVVEIPKHRDYYDKICNTRGQMYRDFTQLLKDVQSNEERFTRIKEIIVLDNKRNATVQLASTSRPTSFSSSRGSIASDSSSNPRLSNGFIKRDDELMLPSVPAGPPLGRTSPADLSDAARRKPPVQPKPQSMHGRAMHQSSSSVNGAGVPDLAERFAKLRGISTPIDTGSARSSQDLSVKMPSPSDYNTTRPLGPREMPRLPLNTQYAASLPKEPSPTYSPARNLSLPAHINPPRSSARSIVGTGGRSNSMASSSASGYAPNGHPDSYFPPQQSGDAVVGRTSTSKPVELQITAERLYDYVRTYNVLLIDVRDRASFDHGHIYALQVICVEPTSLADGLSAEQLHDRLVLSPDEELALFDRRHEFDLVVYHDEETKTNGFIKKYNPDAYELALQRLFITLNEFNSEKPLKRPPIFLMGGIVAWLDLVGPHSLKMSQTLEVVTGGKPRSRPPRRPAPGYAARALQNRRQREYNPIEPEEQQQWLEKIRRERSVMERPTEEDEDATSPIYHTTEDFLRRYPDVEDQQSMMYPPSRSQPPVQYTPAPIPAAPSRPPPSVPRVSYSGVHEREVARQTNGNQPPAYVSPGRPVSVRLHRTGLGNLGVTCYLNSVIQCLSANPDLTSLFLSRRYSQDVQEDNFKGTRGVLAEAYYSLLTNLYKGDVSYVRPKTFRFLCGRFNSMWQLDQQQDAKEFLEFILDSLHEDLNTTYNKTPLKTLTESEEQAREQLPRQYAAKIEWNRYQHRDMSLIGNLFAGQHASTLTCTTCGLTSTTYEAFWSISVEINPDRACDVRDCLRSYCSTERLDLDDAWRCPRCKVNREADKKITITRAPETLVIHFKRFSASRTQNARKIHSPIHFPLQGLDMGPYMEKPLTAEQEAYVLRTAREPHNQLATLKTEPAMNGPYMYNAYAVIRHIGSSGGSGHYTALAKDRSKGCWREFNDDRIRDFEPANLPESERLQNERAYVVFYERERVAGGI</sequence>